<sequence length="683" mass="77034">MAGNISISPFIFQRCFQQAWSGSRRARVNYGDAKHGNKLNDYDVLQLPRRFGIAVSGGADSMALAYLCKQLERSSEISGAISFTAFVVDHRARQESTIEAQRVAGWLRHMDIKTQILKLDWSELTSAPTNSPTDLSKLSAFETHARRLRFQALGLACHDFKLETLLLGHHQDDNIETTIWRLSSGAKGLGLGGIPKVARIPECHGLFGASESWSTTSVPIKPDTMPQSRVRFNDRNHGLIKISGENNPDHASLVKIASPGIFICRPLLHFTKASILETCHKHQIPYVSDPTNFDPTLTPRNAIRSFRSSKSLPRALESQSILSLIRSSHDLLHRSNELSDSLLSSQCRIIEFNPKAGSVVIQFLDPTPASMDPQLASLSASQITQIQTLVLRRITELVSPFPDSHFSLRSYEPFVSNMFSGSEDGHIEMTKESQEEKAHRRQSFTLAGVMFQRLTDQTPTSVSETDEKHPRPRGDNIWLLSRQPFMKDRDPVTQVNVSPTGSFTQWFLWDNRFWMRLRLVPSDSDRDPSELGARLAQLPITIRPFHKLDVERVRRDTVNSRPQGAKKNSFIEQGIPGTFDNMKAFLSAEAPSQIRFTLPVVAREGINSKPGKPLHQKVRQQLALPTLDYRLSAHSAAYASQSEVELVHLQWRWKLKWQWMYKMIDTEALRLMGWPVGGYAEDA</sequence>
<accession>A0A9W4I7R1</accession>
<proteinExistence type="inferred from homology"/>
<dbReference type="PANTHER" id="PTHR43033:SF1">
    <property type="entry name" value="TRNA(ILE)-LYSIDINE SYNTHASE-RELATED"/>
    <property type="match status" value="1"/>
</dbReference>
<feature type="domain" description="tRNA(Ile)-lysidine/2-thiocytidine synthase N-terminal" evidence="8">
    <location>
        <begin position="51"/>
        <end position="305"/>
    </location>
</feature>
<dbReference type="InterPro" id="IPR011063">
    <property type="entry name" value="TilS/TtcA_N"/>
</dbReference>
<evidence type="ECO:0000256" key="3">
    <source>
        <dbReference type="ARBA" id="ARBA00022694"/>
    </source>
</evidence>
<keyword evidence="2" id="KW-0436">Ligase</keyword>
<dbReference type="InterPro" id="IPR012795">
    <property type="entry name" value="tRNA_Ile_lys_synt_N"/>
</dbReference>
<dbReference type="InterPro" id="IPR012094">
    <property type="entry name" value="tRNA_Ile_lys_synt"/>
</dbReference>
<evidence type="ECO:0000256" key="4">
    <source>
        <dbReference type="ARBA" id="ARBA00022741"/>
    </source>
</evidence>
<comment type="caution">
    <text evidence="9">The sequence shown here is derived from an EMBL/GenBank/DDBJ whole genome shotgun (WGS) entry which is preliminary data.</text>
</comment>
<dbReference type="OrthoDB" id="10250441at2759"/>
<evidence type="ECO:0000313" key="10">
    <source>
        <dbReference type="Proteomes" id="UP001152592"/>
    </source>
</evidence>
<dbReference type="EMBL" id="CAJVPD010000022">
    <property type="protein sequence ID" value="CAG8238486.1"/>
    <property type="molecule type" value="Genomic_DNA"/>
</dbReference>
<comment type="catalytic activity">
    <reaction evidence="6">
        <text>cytidine(34) in tRNA(Ile2) + L-lysine + ATP = lysidine(34) in tRNA(Ile2) + AMP + diphosphate + H(+)</text>
        <dbReference type="Rhea" id="RHEA:43744"/>
        <dbReference type="Rhea" id="RHEA-COMP:10625"/>
        <dbReference type="Rhea" id="RHEA-COMP:10670"/>
        <dbReference type="ChEBI" id="CHEBI:15378"/>
        <dbReference type="ChEBI" id="CHEBI:30616"/>
        <dbReference type="ChEBI" id="CHEBI:32551"/>
        <dbReference type="ChEBI" id="CHEBI:33019"/>
        <dbReference type="ChEBI" id="CHEBI:82748"/>
        <dbReference type="ChEBI" id="CHEBI:83665"/>
        <dbReference type="ChEBI" id="CHEBI:456215"/>
        <dbReference type="EC" id="6.3.4.19"/>
    </reaction>
</comment>
<dbReference type="GO" id="GO:0008033">
    <property type="term" value="P:tRNA processing"/>
    <property type="evidence" value="ECO:0007669"/>
    <property type="project" value="UniProtKB-KW"/>
</dbReference>
<dbReference type="InterPro" id="IPR014729">
    <property type="entry name" value="Rossmann-like_a/b/a_fold"/>
</dbReference>
<evidence type="ECO:0000256" key="7">
    <source>
        <dbReference type="SAM" id="MobiDB-lite"/>
    </source>
</evidence>
<protein>
    <recommendedName>
        <fullName evidence="1">tRNA(Ile)-lysidine synthetase</fullName>
        <ecNumber evidence="1">6.3.4.19</ecNumber>
    </recommendedName>
</protein>
<dbReference type="AlphaFoldDB" id="A0A9W4I7R1"/>
<evidence type="ECO:0000256" key="5">
    <source>
        <dbReference type="ARBA" id="ARBA00022840"/>
    </source>
</evidence>
<feature type="compositionally biased region" description="Basic and acidic residues" evidence="7">
    <location>
        <begin position="465"/>
        <end position="474"/>
    </location>
</feature>
<dbReference type="EC" id="6.3.4.19" evidence="1"/>
<evidence type="ECO:0000313" key="9">
    <source>
        <dbReference type="EMBL" id="CAG8238486.1"/>
    </source>
</evidence>
<reference evidence="9" key="1">
    <citation type="submission" date="2021-07" db="EMBL/GenBank/DDBJ databases">
        <authorList>
            <person name="Branca A.L. A."/>
        </authorList>
    </citation>
    <scope>NUCLEOTIDE SEQUENCE</scope>
</reference>
<dbReference type="GO" id="GO:0005524">
    <property type="term" value="F:ATP binding"/>
    <property type="evidence" value="ECO:0007669"/>
    <property type="project" value="UniProtKB-KW"/>
</dbReference>
<dbReference type="Pfam" id="PF01171">
    <property type="entry name" value="ATP_bind_3"/>
    <property type="match status" value="1"/>
</dbReference>
<dbReference type="PANTHER" id="PTHR43033">
    <property type="entry name" value="TRNA(ILE)-LYSIDINE SYNTHASE-RELATED"/>
    <property type="match status" value="1"/>
</dbReference>
<dbReference type="Gene3D" id="3.40.50.620">
    <property type="entry name" value="HUPs"/>
    <property type="match status" value="1"/>
</dbReference>
<gene>
    <name evidence="9" type="ORF">PSALAMII_LOCUS439</name>
</gene>
<name>A0A9W4I7R1_9EURO</name>
<keyword evidence="3" id="KW-0819">tRNA processing</keyword>
<evidence type="ECO:0000256" key="6">
    <source>
        <dbReference type="ARBA" id="ARBA00048539"/>
    </source>
</evidence>
<evidence type="ECO:0000259" key="8">
    <source>
        <dbReference type="Pfam" id="PF01171"/>
    </source>
</evidence>
<organism evidence="9 10">
    <name type="scientific">Penicillium salamii</name>
    <dbReference type="NCBI Taxonomy" id="1612424"/>
    <lineage>
        <taxon>Eukaryota</taxon>
        <taxon>Fungi</taxon>
        <taxon>Dikarya</taxon>
        <taxon>Ascomycota</taxon>
        <taxon>Pezizomycotina</taxon>
        <taxon>Eurotiomycetes</taxon>
        <taxon>Eurotiomycetidae</taxon>
        <taxon>Eurotiales</taxon>
        <taxon>Aspergillaceae</taxon>
        <taxon>Penicillium</taxon>
    </lineage>
</organism>
<keyword evidence="5" id="KW-0067">ATP-binding</keyword>
<keyword evidence="4" id="KW-0547">Nucleotide-binding</keyword>
<evidence type="ECO:0000256" key="2">
    <source>
        <dbReference type="ARBA" id="ARBA00022598"/>
    </source>
</evidence>
<dbReference type="GO" id="GO:0032267">
    <property type="term" value="F:tRNA(Ile)-lysidine synthase activity"/>
    <property type="evidence" value="ECO:0007669"/>
    <property type="project" value="UniProtKB-EC"/>
</dbReference>
<feature type="region of interest" description="Disordered" evidence="7">
    <location>
        <begin position="455"/>
        <end position="476"/>
    </location>
</feature>
<dbReference type="CDD" id="cd01992">
    <property type="entry name" value="TilS_N"/>
    <property type="match status" value="1"/>
</dbReference>
<evidence type="ECO:0000256" key="1">
    <source>
        <dbReference type="ARBA" id="ARBA00013267"/>
    </source>
</evidence>
<dbReference type="HAMAP" id="MF_01161">
    <property type="entry name" value="tRNA_Ile_lys_synt"/>
    <property type="match status" value="1"/>
</dbReference>
<dbReference type="Proteomes" id="UP001152592">
    <property type="component" value="Unassembled WGS sequence"/>
</dbReference>
<dbReference type="SUPFAM" id="SSF52402">
    <property type="entry name" value="Adenine nucleotide alpha hydrolases-like"/>
    <property type="match status" value="1"/>
</dbReference>